<keyword evidence="2" id="KW-0732">Signal</keyword>
<accession>A0A518ERD2</accession>
<name>A0A518ERD2_9BACT</name>
<organism evidence="3 4">
    <name type="scientific">Saltatorellus ferox</name>
    <dbReference type="NCBI Taxonomy" id="2528018"/>
    <lineage>
        <taxon>Bacteria</taxon>
        <taxon>Pseudomonadati</taxon>
        <taxon>Planctomycetota</taxon>
        <taxon>Planctomycetia</taxon>
        <taxon>Planctomycetia incertae sedis</taxon>
        <taxon>Saltatorellus</taxon>
    </lineage>
</organism>
<feature type="chain" id="PRO_5022146033" evidence="2">
    <location>
        <begin position="18"/>
        <end position="480"/>
    </location>
</feature>
<reference evidence="3 4" key="1">
    <citation type="submission" date="2019-02" db="EMBL/GenBank/DDBJ databases">
        <title>Deep-cultivation of Planctomycetes and their phenomic and genomic characterization uncovers novel biology.</title>
        <authorList>
            <person name="Wiegand S."/>
            <person name="Jogler M."/>
            <person name="Boedeker C."/>
            <person name="Pinto D."/>
            <person name="Vollmers J."/>
            <person name="Rivas-Marin E."/>
            <person name="Kohn T."/>
            <person name="Peeters S.H."/>
            <person name="Heuer A."/>
            <person name="Rast P."/>
            <person name="Oberbeckmann S."/>
            <person name="Bunk B."/>
            <person name="Jeske O."/>
            <person name="Meyerdierks A."/>
            <person name="Storesund J.E."/>
            <person name="Kallscheuer N."/>
            <person name="Luecker S."/>
            <person name="Lage O.M."/>
            <person name="Pohl T."/>
            <person name="Merkel B.J."/>
            <person name="Hornburger P."/>
            <person name="Mueller R.-W."/>
            <person name="Bruemmer F."/>
            <person name="Labrenz M."/>
            <person name="Spormann A.M."/>
            <person name="Op den Camp H."/>
            <person name="Overmann J."/>
            <person name="Amann R."/>
            <person name="Jetten M.S.M."/>
            <person name="Mascher T."/>
            <person name="Medema M.H."/>
            <person name="Devos D.P."/>
            <person name="Kaster A.-K."/>
            <person name="Ovreas L."/>
            <person name="Rohde M."/>
            <person name="Galperin M.Y."/>
            <person name="Jogler C."/>
        </authorList>
    </citation>
    <scope>NUCLEOTIDE SEQUENCE [LARGE SCALE GENOMIC DNA]</scope>
    <source>
        <strain evidence="3 4">Poly30</strain>
    </source>
</reference>
<dbReference type="Proteomes" id="UP000320390">
    <property type="component" value="Chromosome"/>
</dbReference>
<evidence type="ECO:0000256" key="2">
    <source>
        <dbReference type="SAM" id="SignalP"/>
    </source>
</evidence>
<dbReference type="EMBL" id="CP036434">
    <property type="protein sequence ID" value="QDV06649.1"/>
    <property type="molecule type" value="Genomic_DNA"/>
</dbReference>
<evidence type="ECO:0000313" key="4">
    <source>
        <dbReference type="Proteomes" id="UP000320390"/>
    </source>
</evidence>
<proteinExistence type="predicted"/>
<sequence precursor="true">MKLALLALLSLAATAAAQSPPTPSAPAPGSPAPLMEKPERQLSPARHAGTYHVTTGTWTRRTSSTAAFGPDVVYDNTAYSGYFTSAGSVGGFMSGGMVVDEGGLPGTANGHAFPGTPDRDLYSVDGFEISYCDMNGPGTSGWEISFYQSYEPCEFQPSLIPDATVRLTGLPANGGCWVMQIDLSGGSEFCMGADGGHANPLWEDDPEKDSFGWSTHYLGSGTQSAGFMLAGDPLSTDPGFVLAGPFSVPTFGAGTYFGPTSACGNPTGYLTRDILSFRPASGTGYASCNSYFYRNQNPCSGTSGPYSSLHLRLSADSQAPSGSLCSSSCTETVGIGTAYCSQPNTSAGRPGLLCAGGSAAVADAYVILHAARLPTGSFGFFITSLTQGFVAQPGGSRGNLCLGGDIGRFVAPHQIRVANEAGTFALDTRVGDWSVTSIPISTGNYAASAGVTSNFQAWFRDVWNQQPTSNFTNASAITWE</sequence>
<feature type="compositionally biased region" description="Pro residues" evidence="1">
    <location>
        <begin position="20"/>
        <end position="31"/>
    </location>
</feature>
<gene>
    <name evidence="3" type="ORF">Poly30_21640</name>
</gene>
<protein>
    <submittedName>
        <fullName evidence="3">Uncharacterized protein</fullName>
    </submittedName>
</protein>
<evidence type="ECO:0000313" key="3">
    <source>
        <dbReference type="EMBL" id="QDV06649.1"/>
    </source>
</evidence>
<feature type="signal peptide" evidence="2">
    <location>
        <begin position="1"/>
        <end position="17"/>
    </location>
</feature>
<keyword evidence="4" id="KW-1185">Reference proteome</keyword>
<dbReference type="RefSeq" id="WP_145197014.1">
    <property type="nucleotide sequence ID" value="NZ_CP036434.1"/>
</dbReference>
<evidence type="ECO:0000256" key="1">
    <source>
        <dbReference type="SAM" id="MobiDB-lite"/>
    </source>
</evidence>
<dbReference type="AlphaFoldDB" id="A0A518ERD2"/>
<feature type="region of interest" description="Disordered" evidence="1">
    <location>
        <begin position="17"/>
        <end position="47"/>
    </location>
</feature>